<dbReference type="OrthoDB" id="8776723at2759"/>
<reference evidence="3" key="1">
    <citation type="submission" date="2025-08" db="UniProtKB">
        <authorList>
            <consortium name="RefSeq"/>
        </authorList>
    </citation>
    <scope>IDENTIFICATION</scope>
</reference>
<sequence length="66" mass="7282">MKFQHFMFLALLVFLSITYGENAAVELPWGCSNYNGVCRPICQAAELPFGPFGCAKGFVCCVAHVY</sequence>
<dbReference type="GeneID" id="122133171"/>
<evidence type="ECO:0000313" key="3">
    <source>
        <dbReference type="RefSeq" id="XP_042564668.1"/>
    </source>
</evidence>
<organism evidence="2 3">
    <name type="scientific">Clupea harengus</name>
    <name type="common">Atlantic herring</name>
    <dbReference type="NCBI Taxonomy" id="7950"/>
    <lineage>
        <taxon>Eukaryota</taxon>
        <taxon>Metazoa</taxon>
        <taxon>Chordata</taxon>
        <taxon>Craniata</taxon>
        <taxon>Vertebrata</taxon>
        <taxon>Euteleostomi</taxon>
        <taxon>Actinopterygii</taxon>
        <taxon>Neopterygii</taxon>
        <taxon>Teleostei</taxon>
        <taxon>Clupei</taxon>
        <taxon>Clupeiformes</taxon>
        <taxon>Clupeoidei</taxon>
        <taxon>Clupeidae</taxon>
        <taxon>Clupea</taxon>
    </lineage>
</organism>
<dbReference type="AlphaFoldDB" id="A0A8M1KQJ8"/>
<evidence type="ECO:0000256" key="1">
    <source>
        <dbReference type="SAM" id="SignalP"/>
    </source>
</evidence>
<protein>
    <submittedName>
        <fullName evidence="3">Defensin, beta-like 1</fullName>
    </submittedName>
</protein>
<name>A0A8M1KQJ8_CLUHA</name>
<dbReference type="Proteomes" id="UP000515152">
    <property type="component" value="Chromosome 9"/>
</dbReference>
<feature type="signal peptide" evidence="1">
    <location>
        <begin position="1"/>
        <end position="20"/>
    </location>
</feature>
<feature type="chain" id="PRO_5040978052" evidence="1">
    <location>
        <begin position="21"/>
        <end position="66"/>
    </location>
</feature>
<dbReference type="KEGG" id="char:122133171"/>
<dbReference type="RefSeq" id="XP_042564668.1">
    <property type="nucleotide sequence ID" value="XM_042708734.1"/>
</dbReference>
<keyword evidence="1" id="KW-0732">Signal</keyword>
<proteinExistence type="predicted"/>
<evidence type="ECO:0000313" key="2">
    <source>
        <dbReference type="Proteomes" id="UP000515152"/>
    </source>
</evidence>
<gene>
    <name evidence="3" type="primary">defbl1</name>
</gene>
<accession>A0A8M1KQJ8</accession>
<keyword evidence="2" id="KW-1185">Reference proteome</keyword>
<dbReference type="CTD" id="100009619"/>